<evidence type="ECO:0000313" key="3">
    <source>
        <dbReference type="Proteomes" id="UP000278807"/>
    </source>
</evidence>
<dbReference type="STRING" id="102285.A0A0R3TGI1"/>
<dbReference type="OrthoDB" id="9994106at2759"/>
<dbReference type="GO" id="GO:0030001">
    <property type="term" value="P:metal ion transport"/>
    <property type="evidence" value="ECO:0007669"/>
    <property type="project" value="TreeGrafter"/>
</dbReference>
<protein>
    <submittedName>
        <fullName evidence="4">Ion_trans domain-containing protein</fullName>
    </submittedName>
</protein>
<dbReference type="GO" id="GO:0005261">
    <property type="term" value="F:monoatomic cation channel activity"/>
    <property type="evidence" value="ECO:0007669"/>
    <property type="project" value="TreeGrafter"/>
</dbReference>
<organism evidence="4">
    <name type="scientific">Rodentolepis nana</name>
    <name type="common">Dwarf tapeworm</name>
    <name type="synonym">Hymenolepis nana</name>
    <dbReference type="NCBI Taxonomy" id="102285"/>
    <lineage>
        <taxon>Eukaryota</taxon>
        <taxon>Metazoa</taxon>
        <taxon>Spiralia</taxon>
        <taxon>Lophotrochozoa</taxon>
        <taxon>Platyhelminthes</taxon>
        <taxon>Cestoda</taxon>
        <taxon>Eucestoda</taxon>
        <taxon>Cyclophyllidea</taxon>
        <taxon>Hymenolepididae</taxon>
        <taxon>Rodentolepis</taxon>
    </lineage>
</organism>
<evidence type="ECO:0000313" key="4">
    <source>
        <dbReference type="WBParaSite" id="HNAJ_0000617201-mRNA-1"/>
    </source>
</evidence>
<evidence type="ECO:0000256" key="1">
    <source>
        <dbReference type="SAM" id="Phobius"/>
    </source>
</evidence>
<feature type="transmembrane region" description="Helical" evidence="1">
    <location>
        <begin position="21"/>
        <end position="39"/>
    </location>
</feature>
<keyword evidence="1" id="KW-0472">Membrane</keyword>
<dbReference type="PANTHER" id="PTHR13800:SF1">
    <property type="entry name" value="TRANSIENT RECEPTOR POTENTIAL CATION CHANNEL TRPM"/>
    <property type="match status" value="1"/>
</dbReference>
<gene>
    <name evidence="2" type="ORF">HNAJ_LOCUS6170</name>
</gene>
<dbReference type="GO" id="GO:0005886">
    <property type="term" value="C:plasma membrane"/>
    <property type="evidence" value="ECO:0007669"/>
    <property type="project" value="TreeGrafter"/>
</dbReference>
<feature type="transmembrane region" description="Helical" evidence="1">
    <location>
        <begin position="59"/>
        <end position="82"/>
    </location>
</feature>
<keyword evidence="1" id="KW-0812">Transmembrane</keyword>
<keyword evidence="3" id="KW-1185">Reference proteome</keyword>
<dbReference type="WBParaSite" id="HNAJ_0000617201-mRNA-1">
    <property type="protein sequence ID" value="HNAJ_0000617201-mRNA-1"/>
    <property type="gene ID" value="HNAJ_0000617201"/>
</dbReference>
<dbReference type="PANTHER" id="PTHR13800">
    <property type="entry name" value="TRANSIENT RECEPTOR POTENTIAL CATION CHANNEL, SUBFAMILY M, MEMBER 6"/>
    <property type="match status" value="1"/>
</dbReference>
<keyword evidence="1" id="KW-1133">Transmembrane helix</keyword>
<reference evidence="2 3" key="2">
    <citation type="submission" date="2018-11" db="EMBL/GenBank/DDBJ databases">
        <authorList>
            <consortium name="Pathogen Informatics"/>
        </authorList>
    </citation>
    <scope>NUCLEOTIDE SEQUENCE [LARGE SCALE GENOMIC DNA]</scope>
</reference>
<reference evidence="4" key="1">
    <citation type="submission" date="2017-02" db="UniProtKB">
        <authorList>
            <consortium name="WormBaseParasite"/>
        </authorList>
    </citation>
    <scope>IDENTIFICATION</scope>
</reference>
<name>A0A0R3TGI1_RODNA</name>
<proteinExistence type="predicted"/>
<evidence type="ECO:0000313" key="2">
    <source>
        <dbReference type="EMBL" id="VDO02030.1"/>
    </source>
</evidence>
<sequence>MNSDTEAFHILTDPILDPSRICMAFSLFVFYIRLMYSFSFHIALGPKLIMIGKMVTNDLIPFMIILAVIMVGYAVAAQSIAYPNGFYTNDKLSINGSVKGMTFIETIFSMYTTSYFQMFGDFSLDTLQGEG</sequence>
<dbReference type="InterPro" id="IPR050927">
    <property type="entry name" value="TRPM"/>
</dbReference>
<dbReference type="AlphaFoldDB" id="A0A0R3TGI1"/>
<dbReference type="EMBL" id="UZAE01006206">
    <property type="protein sequence ID" value="VDO02030.1"/>
    <property type="molecule type" value="Genomic_DNA"/>
</dbReference>
<accession>A0A0R3TGI1</accession>
<dbReference type="Proteomes" id="UP000278807">
    <property type="component" value="Unassembled WGS sequence"/>
</dbReference>